<dbReference type="GO" id="GO:0045944">
    <property type="term" value="P:positive regulation of transcription by RNA polymerase II"/>
    <property type="evidence" value="ECO:0007669"/>
    <property type="project" value="UniProtKB-ARBA"/>
</dbReference>
<dbReference type="InterPro" id="IPR013087">
    <property type="entry name" value="Znf_C2H2_type"/>
</dbReference>
<name>A0A1R2BUW8_9CILI</name>
<gene>
    <name evidence="7" type="ORF">SteCoe_19150</name>
</gene>
<dbReference type="SMART" id="SM00355">
    <property type="entry name" value="ZnF_C2H2"/>
    <property type="match status" value="3"/>
</dbReference>
<keyword evidence="8" id="KW-1185">Reference proteome</keyword>
<dbReference type="PANTHER" id="PTHR19818">
    <property type="entry name" value="ZINC FINGER PROTEIN ZIC AND GLI"/>
    <property type="match status" value="1"/>
</dbReference>
<keyword evidence="2" id="KW-0677">Repeat</keyword>
<evidence type="ECO:0000313" key="8">
    <source>
        <dbReference type="Proteomes" id="UP000187209"/>
    </source>
</evidence>
<organism evidence="7 8">
    <name type="scientific">Stentor coeruleus</name>
    <dbReference type="NCBI Taxonomy" id="5963"/>
    <lineage>
        <taxon>Eukaryota</taxon>
        <taxon>Sar</taxon>
        <taxon>Alveolata</taxon>
        <taxon>Ciliophora</taxon>
        <taxon>Postciliodesmatophora</taxon>
        <taxon>Heterotrichea</taxon>
        <taxon>Heterotrichida</taxon>
        <taxon>Stentoridae</taxon>
        <taxon>Stentor</taxon>
    </lineage>
</organism>
<feature type="domain" description="C2H2-type" evidence="6">
    <location>
        <begin position="6"/>
        <end position="36"/>
    </location>
</feature>
<dbReference type="PROSITE" id="PS00028">
    <property type="entry name" value="ZINC_FINGER_C2H2_1"/>
    <property type="match status" value="3"/>
</dbReference>
<dbReference type="AlphaFoldDB" id="A0A1R2BUW8"/>
<protein>
    <recommendedName>
        <fullName evidence="6">C2H2-type domain-containing protein</fullName>
    </recommendedName>
</protein>
<comment type="caution">
    <text evidence="7">The sequence shown here is derived from an EMBL/GenBank/DDBJ whole genome shotgun (WGS) entry which is preliminary data.</text>
</comment>
<dbReference type="GO" id="GO:0000978">
    <property type="term" value="F:RNA polymerase II cis-regulatory region sequence-specific DNA binding"/>
    <property type="evidence" value="ECO:0007669"/>
    <property type="project" value="TreeGrafter"/>
</dbReference>
<accession>A0A1R2BUW8</accession>
<keyword evidence="1" id="KW-0479">Metal-binding</keyword>
<dbReference type="OrthoDB" id="9402531at2759"/>
<dbReference type="PROSITE" id="PS50157">
    <property type="entry name" value="ZINC_FINGER_C2H2_2"/>
    <property type="match status" value="3"/>
</dbReference>
<dbReference type="Pfam" id="PF00096">
    <property type="entry name" value="zf-C2H2"/>
    <property type="match status" value="1"/>
</dbReference>
<evidence type="ECO:0000256" key="5">
    <source>
        <dbReference type="PROSITE-ProRule" id="PRU00042"/>
    </source>
</evidence>
<feature type="domain" description="C2H2-type" evidence="6">
    <location>
        <begin position="70"/>
        <end position="99"/>
    </location>
</feature>
<keyword evidence="4" id="KW-0862">Zinc</keyword>
<dbReference type="FunFam" id="3.30.160.60:FF:002343">
    <property type="entry name" value="Zinc finger protein 33A"/>
    <property type="match status" value="1"/>
</dbReference>
<dbReference type="GO" id="GO:0005634">
    <property type="term" value="C:nucleus"/>
    <property type="evidence" value="ECO:0007669"/>
    <property type="project" value="UniProtKB-ARBA"/>
</dbReference>
<evidence type="ECO:0000256" key="2">
    <source>
        <dbReference type="ARBA" id="ARBA00022737"/>
    </source>
</evidence>
<dbReference type="GO" id="GO:0000981">
    <property type="term" value="F:DNA-binding transcription factor activity, RNA polymerase II-specific"/>
    <property type="evidence" value="ECO:0007669"/>
    <property type="project" value="TreeGrafter"/>
</dbReference>
<proteinExistence type="predicted"/>
<keyword evidence="3 5" id="KW-0863">Zinc-finger</keyword>
<evidence type="ECO:0000256" key="3">
    <source>
        <dbReference type="ARBA" id="ARBA00022771"/>
    </source>
</evidence>
<sequence length="153" mass="17909">MKTSYLACTALSCRKTFRNESSLCKHLIEDHAENEQNPTIGYRCKKCKRILGTKQSLKEHFYTHTGQKPYRCSEPGCGKFFRQSSQLSYHKKIHTEVKRYFKDFLDEDYKSENLGDYDKNQVKTFENKDIAEAYLLPQITCPQFGIKLPSIFS</sequence>
<dbReference type="InterPro" id="IPR036236">
    <property type="entry name" value="Znf_C2H2_sf"/>
</dbReference>
<dbReference type="PANTHER" id="PTHR19818:SF139">
    <property type="entry name" value="PAIR-RULE PROTEIN ODD-PAIRED"/>
    <property type="match status" value="1"/>
</dbReference>
<dbReference type="Proteomes" id="UP000187209">
    <property type="component" value="Unassembled WGS sequence"/>
</dbReference>
<dbReference type="Gene3D" id="3.30.160.60">
    <property type="entry name" value="Classic Zinc Finger"/>
    <property type="match status" value="2"/>
</dbReference>
<dbReference type="SUPFAM" id="SSF57667">
    <property type="entry name" value="beta-beta-alpha zinc fingers"/>
    <property type="match status" value="1"/>
</dbReference>
<evidence type="ECO:0000313" key="7">
    <source>
        <dbReference type="EMBL" id="OMJ80554.1"/>
    </source>
</evidence>
<evidence type="ECO:0000256" key="1">
    <source>
        <dbReference type="ARBA" id="ARBA00022723"/>
    </source>
</evidence>
<dbReference type="InterPro" id="IPR050329">
    <property type="entry name" value="GLI_C2H2-zinc-finger"/>
</dbReference>
<reference evidence="7 8" key="1">
    <citation type="submission" date="2016-11" db="EMBL/GenBank/DDBJ databases">
        <title>The macronuclear genome of Stentor coeruleus: a giant cell with tiny introns.</title>
        <authorList>
            <person name="Slabodnick M."/>
            <person name="Ruby J.G."/>
            <person name="Reiff S.B."/>
            <person name="Swart E.C."/>
            <person name="Gosai S."/>
            <person name="Prabakaran S."/>
            <person name="Witkowska E."/>
            <person name="Larue G.E."/>
            <person name="Fisher S."/>
            <person name="Freeman R.M."/>
            <person name="Gunawardena J."/>
            <person name="Chu W."/>
            <person name="Stover N.A."/>
            <person name="Gregory B.D."/>
            <person name="Nowacki M."/>
            <person name="Derisi J."/>
            <person name="Roy S.W."/>
            <person name="Marshall W.F."/>
            <person name="Sood P."/>
        </authorList>
    </citation>
    <scope>NUCLEOTIDE SEQUENCE [LARGE SCALE GENOMIC DNA]</scope>
    <source>
        <strain evidence="7">WM001</strain>
    </source>
</reference>
<evidence type="ECO:0000259" key="6">
    <source>
        <dbReference type="PROSITE" id="PS50157"/>
    </source>
</evidence>
<feature type="domain" description="C2H2-type" evidence="6">
    <location>
        <begin position="42"/>
        <end position="69"/>
    </location>
</feature>
<evidence type="ECO:0000256" key="4">
    <source>
        <dbReference type="ARBA" id="ARBA00022833"/>
    </source>
</evidence>
<dbReference type="EMBL" id="MPUH01000418">
    <property type="protein sequence ID" value="OMJ80554.1"/>
    <property type="molecule type" value="Genomic_DNA"/>
</dbReference>
<dbReference type="GO" id="GO:0008270">
    <property type="term" value="F:zinc ion binding"/>
    <property type="evidence" value="ECO:0007669"/>
    <property type="project" value="UniProtKB-KW"/>
</dbReference>